<evidence type="ECO:0000313" key="4">
    <source>
        <dbReference type="Proteomes" id="UP000195879"/>
    </source>
</evidence>
<sequence>MSKGYFKIIFSLLISSLYMSNKALAGEHDSGIGNLRKFARPSTTHNSANNDSEETNEKRPFNLIMDIEETRTAEKVMDEAEMLLQYHAVNMDGYKVYHRHSDDTIQYYKKHGNTTIHKYNHQIRDSNRYNAVINMIWDPNNVQTFDDKVIKEKDVCEYSPNLKMIQARYKNESLSFHGYYYALSKKIQVSEDTTIIVYTSSDADDYNYFDKKKYTNPIVESANLFKPRIYSENDIINGELTKMFVNLSGYVIQKIGDYVDITYVNSMSVNVDFFEDSLAGIINSAHILNFMKLSTTFYKE</sequence>
<dbReference type="InterPro" id="IPR023393">
    <property type="entry name" value="START-like_dom_sf"/>
</dbReference>
<evidence type="ECO:0000256" key="2">
    <source>
        <dbReference type="SAM" id="SignalP"/>
    </source>
</evidence>
<dbReference type="AlphaFoldDB" id="A0A1D3L9N0"/>
<protein>
    <submittedName>
        <fullName evidence="3">Fam-a protein</fullName>
    </submittedName>
</protein>
<proteinExistence type="predicted"/>
<reference evidence="3 4" key="1">
    <citation type="submission" date="2016-08" db="EMBL/GenBank/DDBJ databases">
        <authorList>
            <consortium name="Pathogen Informatics"/>
        </authorList>
    </citation>
    <scope>NUCLEOTIDE SEQUENCE [LARGE SCALE GENOMIC DNA]</scope>
    <source>
        <strain evidence="3 4">DK</strain>
    </source>
</reference>
<accession>A0A1D3L9N0</accession>
<evidence type="ECO:0000256" key="1">
    <source>
        <dbReference type="SAM" id="MobiDB-lite"/>
    </source>
</evidence>
<feature type="compositionally biased region" description="Polar residues" evidence="1">
    <location>
        <begin position="41"/>
        <end position="50"/>
    </location>
</feature>
<gene>
    <name evidence="3" type="ORF">PCHDK_000519900</name>
</gene>
<feature type="signal peptide" evidence="2">
    <location>
        <begin position="1"/>
        <end position="25"/>
    </location>
</feature>
<dbReference type="Gene3D" id="3.30.530.20">
    <property type="match status" value="1"/>
</dbReference>
<dbReference type="EMBL" id="FMIO01000314">
    <property type="protein sequence ID" value="SCL90160.1"/>
    <property type="molecule type" value="Genomic_DNA"/>
</dbReference>
<dbReference type="NCBIfam" id="TIGR01599">
    <property type="entry name" value="PYST-A"/>
    <property type="match status" value="1"/>
</dbReference>
<feature type="chain" id="PRO_5008917439" evidence="2">
    <location>
        <begin position="26"/>
        <end position="300"/>
    </location>
</feature>
<feature type="region of interest" description="Disordered" evidence="1">
    <location>
        <begin position="35"/>
        <end position="59"/>
    </location>
</feature>
<dbReference type="SUPFAM" id="SSF55961">
    <property type="entry name" value="Bet v1-like"/>
    <property type="match status" value="1"/>
</dbReference>
<organism evidence="3 4">
    <name type="scientific">Plasmodium chabaudi adami</name>
    <dbReference type="NCBI Taxonomy" id="5826"/>
    <lineage>
        <taxon>Eukaryota</taxon>
        <taxon>Sar</taxon>
        <taxon>Alveolata</taxon>
        <taxon>Apicomplexa</taxon>
        <taxon>Aconoidasida</taxon>
        <taxon>Haemosporida</taxon>
        <taxon>Plasmodiidae</taxon>
        <taxon>Plasmodium</taxon>
        <taxon>Plasmodium (Vinckeia)</taxon>
    </lineage>
</organism>
<dbReference type="Proteomes" id="UP000195879">
    <property type="component" value="Unassembled WGS sequence"/>
</dbReference>
<keyword evidence="2" id="KW-0732">Signal</keyword>
<evidence type="ECO:0000313" key="3">
    <source>
        <dbReference type="EMBL" id="SCL90160.1"/>
    </source>
</evidence>
<name>A0A1D3L9N0_PLACE</name>
<dbReference type="InterPro" id="IPR006486">
    <property type="entry name" value="PYST_A"/>
</dbReference>